<dbReference type="OrthoDB" id="7059230at2"/>
<dbReference type="AlphaFoldDB" id="A0A212T6X6"/>
<keyword evidence="4" id="KW-1185">Reference proteome</keyword>
<feature type="signal peptide" evidence="2">
    <location>
        <begin position="1"/>
        <end position="25"/>
    </location>
</feature>
<dbReference type="RefSeq" id="WP_088812443.1">
    <property type="nucleotide sequence ID" value="NZ_FYEX01000001.1"/>
</dbReference>
<dbReference type="PANTHER" id="PTHR30097:SF4">
    <property type="entry name" value="SLR6042 PROTEIN"/>
    <property type="match status" value="1"/>
</dbReference>
<dbReference type="GO" id="GO:0060003">
    <property type="term" value="P:copper ion export"/>
    <property type="evidence" value="ECO:0007669"/>
    <property type="project" value="TreeGrafter"/>
</dbReference>
<dbReference type="PANTHER" id="PTHR30097">
    <property type="entry name" value="CATION EFFLUX SYSTEM PROTEIN CUSB"/>
    <property type="match status" value="1"/>
</dbReference>
<dbReference type="GO" id="GO:0015679">
    <property type="term" value="P:plasma membrane copper ion transport"/>
    <property type="evidence" value="ECO:0007669"/>
    <property type="project" value="TreeGrafter"/>
</dbReference>
<sequence length="343" mass="36774">MNLSKFSSQCVLATTLMLSISVARAGSDHGPGDTTQISSLDIPKRQASGNLFIPKPAQRQLKVETEQVMPGEFPKTLDLAGKVIMDPNYGGKVQAIVAGRITPGPNGFPLPGQKVKQGEVLAYVTPEAGPSGSRSLAESRLKRYRELADTIPRKTLEEAQAAVANEELRAPVAGVISTMGVVSGQVVEPRQLIFEVVNPNRLLVEALAYDGKILKDIAGGYIAYDGKTIQLNYLGGGQSLREQALPITFSGKSEELIGIPVGQPLRVFVSTSTQTKGLKIPLSAIVKNAANQNTVWVKGSPEEFEPRVVLYEPLDGKYVIVTSGLTDKDRVVTNSASLINQIR</sequence>
<feature type="chain" id="PRO_5012035788" evidence="2">
    <location>
        <begin position="26"/>
        <end position="343"/>
    </location>
</feature>
<evidence type="ECO:0000313" key="3">
    <source>
        <dbReference type="EMBL" id="SNC61813.1"/>
    </source>
</evidence>
<dbReference type="EMBL" id="FYEX01000001">
    <property type="protein sequence ID" value="SNC61813.1"/>
    <property type="molecule type" value="Genomic_DNA"/>
</dbReference>
<gene>
    <name evidence="3" type="ORF">SAMN06295916_0551</name>
</gene>
<keyword evidence="1" id="KW-0813">Transport</keyword>
<dbReference type="Gene3D" id="2.40.50.100">
    <property type="match status" value="1"/>
</dbReference>
<proteinExistence type="predicted"/>
<accession>A0A212T6X6</accession>
<dbReference type="SUPFAM" id="SSF111369">
    <property type="entry name" value="HlyD-like secretion proteins"/>
    <property type="match status" value="1"/>
</dbReference>
<evidence type="ECO:0000256" key="1">
    <source>
        <dbReference type="ARBA" id="ARBA00022448"/>
    </source>
</evidence>
<dbReference type="InterPro" id="IPR051909">
    <property type="entry name" value="MFP_Cation_Efflux"/>
</dbReference>
<dbReference type="Proteomes" id="UP000197215">
    <property type="component" value="Unassembled WGS sequence"/>
</dbReference>
<protein>
    <submittedName>
        <fullName evidence="3">Multidrug efflux pump subunit AcrA (Membrane-fusion protein)</fullName>
    </submittedName>
</protein>
<evidence type="ECO:0000256" key="2">
    <source>
        <dbReference type="SAM" id="SignalP"/>
    </source>
</evidence>
<name>A0A212T6X6_9BURK</name>
<organism evidence="3 4">
    <name type="scientific">Polynucleobacter victoriensis</name>
    <dbReference type="NCBI Taxonomy" id="2049319"/>
    <lineage>
        <taxon>Bacteria</taxon>
        <taxon>Pseudomonadati</taxon>
        <taxon>Pseudomonadota</taxon>
        <taxon>Betaproteobacteria</taxon>
        <taxon>Burkholderiales</taxon>
        <taxon>Burkholderiaceae</taxon>
        <taxon>Polynucleobacter</taxon>
    </lineage>
</organism>
<evidence type="ECO:0000313" key="4">
    <source>
        <dbReference type="Proteomes" id="UP000197215"/>
    </source>
</evidence>
<keyword evidence="2" id="KW-0732">Signal</keyword>
<dbReference type="Gene3D" id="2.40.420.20">
    <property type="match status" value="1"/>
</dbReference>
<dbReference type="GO" id="GO:0030313">
    <property type="term" value="C:cell envelope"/>
    <property type="evidence" value="ECO:0007669"/>
    <property type="project" value="TreeGrafter"/>
</dbReference>
<reference evidence="3 4" key="1">
    <citation type="submission" date="2017-06" db="EMBL/GenBank/DDBJ databases">
        <authorList>
            <person name="Kim H.J."/>
            <person name="Triplett B.A."/>
        </authorList>
    </citation>
    <scope>NUCLEOTIDE SEQUENCE [LARGE SCALE GENOMIC DNA]</scope>
    <source>
        <strain evidence="3 4">MWH-VicM1</strain>
    </source>
</reference>